<name>A0A4P6V151_9HYPH</name>
<proteinExistence type="predicted"/>
<feature type="transmembrane region" description="Helical" evidence="1">
    <location>
        <begin position="195"/>
        <end position="228"/>
    </location>
</feature>
<keyword evidence="1" id="KW-0812">Transmembrane</keyword>
<dbReference type="Proteomes" id="UP000293719">
    <property type="component" value="Chromosome"/>
</dbReference>
<dbReference type="OrthoDB" id="9779233at2"/>
<dbReference type="InterPro" id="IPR010721">
    <property type="entry name" value="UstE-like"/>
</dbReference>
<dbReference type="GO" id="GO:0016020">
    <property type="term" value="C:membrane"/>
    <property type="evidence" value="ECO:0007669"/>
    <property type="project" value="TreeGrafter"/>
</dbReference>
<dbReference type="AlphaFoldDB" id="A0A4P6V151"/>
<dbReference type="KEGG" id="rpod:E0E05_06945"/>
<protein>
    <submittedName>
        <fullName evidence="2">DUF1295 domain-containing protein</fullName>
    </submittedName>
</protein>
<dbReference type="PANTHER" id="PTHR32251:SF17">
    <property type="entry name" value="STEROID 5-ALPHA REDUCTASE C-TERMINAL DOMAIN-CONTAINING PROTEIN"/>
    <property type="match status" value="1"/>
</dbReference>
<dbReference type="GeneID" id="90767028"/>
<keyword evidence="1" id="KW-1133">Transmembrane helix</keyword>
<dbReference type="RefSeq" id="WP_131616058.1">
    <property type="nucleotide sequence ID" value="NZ_CP036532.1"/>
</dbReference>
<organism evidence="2 3">
    <name type="scientific">Roseitalea porphyridii</name>
    <dbReference type="NCBI Taxonomy" id="1852022"/>
    <lineage>
        <taxon>Bacteria</taxon>
        <taxon>Pseudomonadati</taxon>
        <taxon>Pseudomonadota</taxon>
        <taxon>Alphaproteobacteria</taxon>
        <taxon>Hyphomicrobiales</taxon>
        <taxon>Ahrensiaceae</taxon>
        <taxon>Roseitalea</taxon>
    </lineage>
</organism>
<evidence type="ECO:0000313" key="2">
    <source>
        <dbReference type="EMBL" id="QBK30359.1"/>
    </source>
</evidence>
<keyword evidence="1" id="KW-0472">Membrane</keyword>
<dbReference type="PROSITE" id="PS50244">
    <property type="entry name" value="S5A_REDUCTASE"/>
    <property type="match status" value="1"/>
</dbReference>
<evidence type="ECO:0000256" key="1">
    <source>
        <dbReference type="SAM" id="Phobius"/>
    </source>
</evidence>
<dbReference type="EMBL" id="CP036532">
    <property type="protein sequence ID" value="QBK30359.1"/>
    <property type="molecule type" value="Genomic_DNA"/>
</dbReference>
<feature type="transmembrane region" description="Helical" evidence="1">
    <location>
        <begin position="136"/>
        <end position="157"/>
    </location>
</feature>
<sequence>MEASLFVTFALTCVAFTGIWLINVLTEDAGVIDYYWGPGFSVIALVHVWFHGIGGTYQAVLLAAVLAWSARLAIHLVRRHHGSVHEDGRYRAMRESGGPSWWWASLFKVFLLQAVLLWLIASPLHVAFLAGPSEVATIGFIVGMAVYGIGLAIEWIADVQLATGKRVTGAAGPETGMVTDGLWGMSRHPNYLGEIILWWGIGIAAFAISGSLLALAGPALLTLVIRFVSLPLTEQHMMRTRPDYADYMERVPALLVLPRRPAPSAGTRHRQPAE</sequence>
<gene>
    <name evidence="2" type="ORF">E0E05_06945</name>
</gene>
<keyword evidence="3" id="KW-1185">Reference proteome</keyword>
<dbReference type="PANTHER" id="PTHR32251">
    <property type="entry name" value="3-OXO-5-ALPHA-STEROID 4-DEHYDROGENASE"/>
    <property type="match status" value="1"/>
</dbReference>
<feature type="transmembrane region" description="Helical" evidence="1">
    <location>
        <begin position="101"/>
        <end position="121"/>
    </location>
</feature>
<dbReference type="Pfam" id="PF06966">
    <property type="entry name" value="DUF1295"/>
    <property type="match status" value="1"/>
</dbReference>
<feature type="transmembrane region" description="Helical" evidence="1">
    <location>
        <begin position="6"/>
        <end position="25"/>
    </location>
</feature>
<feature type="transmembrane region" description="Helical" evidence="1">
    <location>
        <begin position="56"/>
        <end position="74"/>
    </location>
</feature>
<reference evidence="2 3" key="1">
    <citation type="journal article" date="2017" name="Int. J. Syst. Evol. Microbiol.">
        <title>Roseitalea porphyridii gen. nov., sp. nov., isolated from a red alga, and reclassification of Hoeflea suaedae Chung et al. 2013 as Pseudohoeflea suaedae gen. nov., comb. nov.</title>
        <authorList>
            <person name="Hyeon J.W."/>
            <person name="Jeong S.E."/>
            <person name="Baek K."/>
            <person name="Jeon C.O."/>
        </authorList>
    </citation>
    <scope>NUCLEOTIDE SEQUENCE [LARGE SCALE GENOMIC DNA]</scope>
    <source>
        <strain evidence="2 3">MA7-20</strain>
    </source>
</reference>
<dbReference type="Gene3D" id="1.20.120.1630">
    <property type="match status" value="1"/>
</dbReference>
<accession>A0A4P6V151</accession>
<evidence type="ECO:0000313" key="3">
    <source>
        <dbReference type="Proteomes" id="UP000293719"/>
    </source>
</evidence>